<dbReference type="Proteomes" id="UP000076871">
    <property type="component" value="Unassembled WGS sequence"/>
</dbReference>
<keyword evidence="6" id="KW-0418">Kinase</keyword>
<keyword evidence="6" id="KW-0808">Transferase</keyword>
<evidence type="ECO:0000256" key="1">
    <source>
        <dbReference type="ARBA" id="ARBA00022741"/>
    </source>
</evidence>
<name>A0A165GL49_9APHY</name>
<protein>
    <submittedName>
        <fullName evidence="6">Kinase-like protein</fullName>
    </submittedName>
</protein>
<sequence length="313" mass="35713">MPSKESRVPDLSLKVIDDGRLQLLNFVGAGCHGTIYRARDRKAPSGQFTFYAVKVVPIADPFTRYGRLQAREVSCHKYVSGHPNIIKLHRIVRDDEFIYLVLDYCPSGDMHKLLIERMTIARNDVLIRNLFLQLIDAVDACHQNGIFHRDLKPANILVSADATHLYLSDFGLATKQLHCTSFGTGTGSYMSPDCINADGVHLAYNPRRADIWALGVILINMVTGRYPWARAVREDQFYGQYLEDTHVLRYMLPISQGMHDILARVFTPLPKDSIDLRTMRRLIVDLDTFYMSEEELADASVNAKRCWKSYYPL</sequence>
<gene>
    <name evidence="6" type="ORF">LAESUDRAFT_615001</name>
</gene>
<dbReference type="GO" id="GO:0010506">
    <property type="term" value="P:regulation of autophagy"/>
    <property type="evidence" value="ECO:0007669"/>
    <property type="project" value="InterPro"/>
</dbReference>
<dbReference type="GO" id="GO:0005737">
    <property type="term" value="C:cytoplasm"/>
    <property type="evidence" value="ECO:0007669"/>
    <property type="project" value="TreeGrafter"/>
</dbReference>
<dbReference type="PROSITE" id="PS51257">
    <property type="entry name" value="PROKAR_LIPOPROTEIN"/>
    <property type="match status" value="1"/>
</dbReference>
<dbReference type="Gene3D" id="1.10.510.10">
    <property type="entry name" value="Transferase(Phosphotransferase) domain 1"/>
    <property type="match status" value="1"/>
</dbReference>
<keyword evidence="1 3" id="KW-0547">Nucleotide-binding</keyword>
<dbReference type="InterPro" id="IPR011009">
    <property type="entry name" value="Kinase-like_dom_sf"/>
</dbReference>
<proteinExistence type="inferred from homology"/>
<dbReference type="GeneID" id="63820231"/>
<dbReference type="InParanoid" id="A0A165GL49"/>
<comment type="similarity">
    <text evidence="4">Belongs to the protein kinase superfamily.</text>
</comment>
<dbReference type="PROSITE" id="PS00107">
    <property type="entry name" value="PROTEIN_KINASE_ATP"/>
    <property type="match status" value="1"/>
</dbReference>
<evidence type="ECO:0000256" key="2">
    <source>
        <dbReference type="ARBA" id="ARBA00022840"/>
    </source>
</evidence>
<feature type="domain" description="Protein kinase" evidence="5">
    <location>
        <begin position="21"/>
        <end position="290"/>
    </location>
</feature>
<dbReference type="InterPro" id="IPR017441">
    <property type="entry name" value="Protein_kinase_ATP_BS"/>
</dbReference>
<evidence type="ECO:0000259" key="5">
    <source>
        <dbReference type="PROSITE" id="PS50011"/>
    </source>
</evidence>
<dbReference type="PANTHER" id="PTHR24348:SF68">
    <property type="entry name" value="SERINE_THREONINE-PROTEIN KINASE ATG1C"/>
    <property type="match status" value="1"/>
</dbReference>
<dbReference type="GO" id="GO:0004674">
    <property type="term" value="F:protein serine/threonine kinase activity"/>
    <property type="evidence" value="ECO:0007669"/>
    <property type="project" value="UniProtKB-KW"/>
</dbReference>
<dbReference type="PANTHER" id="PTHR24348">
    <property type="entry name" value="SERINE/THREONINE-PROTEIN KINASE UNC-51-RELATED"/>
    <property type="match status" value="1"/>
</dbReference>
<dbReference type="InterPro" id="IPR008271">
    <property type="entry name" value="Ser/Thr_kinase_AS"/>
</dbReference>
<keyword evidence="4" id="KW-0723">Serine/threonine-protein kinase</keyword>
<keyword evidence="7" id="KW-1185">Reference proteome</keyword>
<dbReference type="EMBL" id="KV427609">
    <property type="protein sequence ID" value="KZT10502.1"/>
    <property type="molecule type" value="Genomic_DNA"/>
</dbReference>
<evidence type="ECO:0000313" key="7">
    <source>
        <dbReference type="Proteomes" id="UP000076871"/>
    </source>
</evidence>
<keyword evidence="2 3" id="KW-0067">ATP-binding</keyword>
<dbReference type="OrthoDB" id="541276at2759"/>
<accession>A0A165GL49</accession>
<dbReference type="AlphaFoldDB" id="A0A165GL49"/>
<dbReference type="PROSITE" id="PS00108">
    <property type="entry name" value="PROTEIN_KINASE_ST"/>
    <property type="match status" value="1"/>
</dbReference>
<feature type="binding site" evidence="3">
    <location>
        <position position="54"/>
    </location>
    <ligand>
        <name>ATP</name>
        <dbReference type="ChEBI" id="CHEBI:30616"/>
    </ligand>
</feature>
<dbReference type="SMART" id="SM00220">
    <property type="entry name" value="S_TKc"/>
    <property type="match status" value="1"/>
</dbReference>
<evidence type="ECO:0000313" key="6">
    <source>
        <dbReference type="EMBL" id="KZT10502.1"/>
    </source>
</evidence>
<reference evidence="6 7" key="1">
    <citation type="journal article" date="2016" name="Mol. Biol. Evol.">
        <title>Comparative Genomics of Early-Diverging Mushroom-Forming Fungi Provides Insights into the Origins of Lignocellulose Decay Capabilities.</title>
        <authorList>
            <person name="Nagy L.G."/>
            <person name="Riley R."/>
            <person name="Tritt A."/>
            <person name="Adam C."/>
            <person name="Daum C."/>
            <person name="Floudas D."/>
            <person name="Sun H."/>
            <person name="Yadav J.S."/>
            <person name="Pangilinan J."/>
            <person name="Larsson K.H."/>
            <person name="Matsuura K."/>
            <person name="Barry K."/>
            <person name="Labutti K."/>
            <person name="Kuo R."/>
            <person name="Ohm R.A."/>
            <person name="Bhattacharya S.S."/>
            <person name="Shirouzu T."/>
            <person name="Yoshinaga Y."/>
            <person name="Martin F.M."/>
            <person name="Grigoriev I.V."/>
            <person name="Hibbett D.S."/>
        </authorList>
    </citation>
    <scope>NUCLEOTIDE SEQUENCE [LARGE SCALE GENOMIC DNA]</scope>
    <source>
        <strain evidence="6 7">93-53</strain>
    </source>
</reference>
<evidence type="ECO:0000256" key="3">
    <source>
        <dbReference type="PROSITE-ProRule" id="PRU10141"/>
    </source>
</evidence>
<dbReference type="Pfam" id="PF00069">
    <property type="entry name" value="Pkinase"/>
    <property type="match status" value="1"/>
</dbReference>
<dbReference type="RefSeq" id="XP_040768242.1">
    <property type="nucleotide sequence ID" value="XM_040903200.1"/>
</dbReference>
<dbReference type="InterPro" id="IPR045269">
    <property type="entry name" value="Atg1-like"/>
</dbReference>
<dbReference type="SUPFAM" id="SSF56112">
    <property type="entry name" value="Protein kinase-like (PK-like)"/>
    <property type="match status" value="1"/>
</dbReference>
<dbReference type="GO" id="GO:0005524">
    <property type="term" value="F:ATP binding"/>
    <property type="evidence" value="ECO:0007669"/>
    <property type="project" value="UniProtKB-UniRule"/>
</dbReference>
<evidence type="ECO:0000256" key="4">
    <source>
        <dbReference type="RuleBase" id="RU000304"/>
    </source>
</evidence>
<dbReference type="PROSITE" id="PS50011">
    <property type="entry name" value="PROTEIN_KINASE_DOM"/>
    <property type="match status" value="1"/>
</dbReference>
<dbReference type="STRING" id="1314785.A0A165GL49"/>
<feature type="non-terminal residue" evidence="6">
    <location>
        <position position="313"/>
    </location>
</feature>
<dbReference type="InterPro" id="IPR000719">
    <property type="entry name" value="Prot_kinase_dom"/>
</dbReference>
<organism evidence="6 7">
    <name type="scientific">Laetiporus sulphureus 93-53</name>
    <dbReference type="NCBI Taxonomy" id="1314785"/>
    <lineage>
        <taxon>Eukaryota</taxon>
        <taxon>Fungi</taxon>
        <taxon>Dikarya</taxon>
        <taxon>Basidiomycota</taxon>
        <taxon>Agaricomycotina</taxon>
        <taxon>Agaricomycetes</taxon>
        <taxon>Polyporales</taxon>
        <taxon>Laetiporus</taxon>
    </lineage>
</organism>